<keyword evidence="2" id="KW-0808">Transferase</keyword>
<dbReference type="Gene3D" id="3.90.550.10">
    <property type="entry name" value="Spore Coat Polysaccharide Biosynthesis Protein SpsA, Chain A"/>
    <property type="match status" value="1"/>
</dbReference>
<dbReference type="SUPFAM" id="SSF53448">
    <property type="entry name" value="Nucleotide-diphospho-sugar transferases"/>
    <property type="match status" value="1"/>
</dbReference>
<evidence type="ECO:0000313" key="2">
    <source>
        <dbReference type="EMBL" id="VDB98853.1"/>
    </source>
</evidence>
<organism evidence="2 3">
    <name type="scientific">Oenococcus oeni</name>
    <name type="common">Leuconostoc oenos</name>
    <dbReference type="NCBI Taxonomy" id="1247"/>
    <lineage>
        <taxon>Bacteria</taxon>
        <taxon>Bacillati</taxon>
        <taxon>Bacillota</taxon>
        <taxon>Bacilli</taxon>
        <taxon>Lactobacillales</taxon>
        <taxon>Lactobacillaceae</taxon>
        <taxon>Oenococcus</taxon>
    </lineage>
</organism>
<proteinExistence type="predicted"/>
<dbReference type="Proteomes" id="UP000294726">
    <property type="component" value="Chromosome"/>
</dbReference>
<dbReference type="EC" id="2.4.-.-" evidence="2"/>
<gene>
    <name evidence="2" type="ORF">OENI_1540</name>
</gene>
<evidence type="ECO:0000259" key="1">
    <source>
        <dbReference type="Pfam" id="PF00535"/>
    </source>
</evidence>
<feature type="domain" description="Glycosyltransferase 2-like" evidence="1">
    <location>
        <begin position="9"/>
        <end position="101"/>
    </location>
</feature>
<dbReference type="EMBL" id="LR031358">
    <property type="protein sequence ID" value="VDB98853.1"/>
    <property type="molecule type" value="Genomic_DNA"/>
</dbReference>
<evidence type="ECO:0000313" key="3">
    <source>
        <dbReference type="Proteomes" id="UP000294726"/>
    </source>
</evidence>
<dbReference type="InterPro" id="IPR029044">
    <property type="entry name" value="Nucleotide-diphossugar_trans"/>
</dbReference>
<dbReference type="InterPro" id="IPR001173">
    <property type="entry name" value="Glyco_trans_2-like"/>
</dbReference>
<accession>A0AAQ2UV09</accession>
<sequence length="267" mass="30827">MKKIKYCFVVLEYNGYNDFKNFYESIQMNSDDFKLILVDSFSSENLKKEGKLLSKKLNIDFISVPNRGYGAGNNAGIKFATDNYNFEYLIIANPDTVIKKLEYKVLSEHGLDKIIGPEITNLNGKKQNPLYFKKYKLPFFVLEKYSISGSIVTLYIYLVLNKIYSKYNQFLNRKEKILNVYALHGSFFAIGREALLKLQPVFDEKMFLFIEEDHVAEKSRMLSIPLVLDRRLNVCHKENGSTGESGLSPSSRKIALESLRAFFSNTY</sequence>
<protein>
    <submittedName>
        <fullName evidence="2">Glycosyltransferase, group 2 family protein</fullName>
        <ecNumber evidence="2">2.4.-.-</ecNumber>
    </submittedName>
</protein>
<dbReference type="RefSeq" id="WP_186414073.1">
    <property type="nucleotide sequence ID" value="NZ_LR031358.1"/>
</dbReference>
<dbReference type="Pfam" id="PF00535">
    <property type="entry name" value="Glycos_transf_2"/>
    <property type="match status" value="1"/>
</dbReference>
<keyword evidence="2" id="KW-0328">Glycosyltransferase</keyword>
<reference evidence="2 3" key="1">
    <citation type="submission" date="2018-08" db="EMBL/GenBank/DDBJ databases">
        <authorList>
            <person name="Lorentzen P. G. S. M."/>
        </authorList>
    </citation>
    <scope>NUCLEOTIDE SEQUENCE [LARGE SCALE GENOMIC DNA]</scope>
    <source>
        <strain evidence="2 3">CRBO_1381</strain>
    </source>
</reference>
<dbReference type="AlphaFoldDB" id="A0AAQ2UV09"/>
<name>A0AAQ2UV09_OENOE</name>
<dbReference type="GO" id="GO:0016757">
    <property type="term" value="F:glycosyltransferase activity"/>
    <property type="evidence" value="ECO:0007669"/>
    <property type="project" value="UniProtKB-KW"/>
</dbReference>